<evidence type="ECO:0000256" key="3">
    <source>
        <dbReference type="ARBA" id="ARBA00022989"/>
    </source>
</evidence>
<proteinExistence type="predicted"/>
<dbReference type="Proteomes" id="UP000694396">
    <property type="component" value="Unplaced"/>
</dbReference>
<evidence type="ECO:0000256" key="6">
    <source>
        <dbReference type="SAM" id="MobiDB-lite"/>
    </source>
</evidence>
<dbReference type="PANTHER" id="PTHR12011">
    <property type="entry name" value="ADHESION G-PROTEIN COUPLED RECEPTOR"/>
    <property type="match status" value="1"/>
</dbReference>
<dbReference type="PROSITE" id="PS50221">
    <property type="entry name" value="GAIN_B"/>
    <property type="match status" value="1"/>
</dbReference>
<accession>A0A8C3QEE1</accession>
<keyword evidence="5" id="KW-1015">Disulfide bond</keyword>
<evidence type="ECO:0000256" key="1">
    <source>
        <dbReference type="ARBA" id="ARBA00004370"/>
    </source>
</evidence>
<evidence type="ECO:0000313" key="9">
    <source>
        <dbReference type="Proteomes" id="UP000694396"/>
    </source>
</evidence>
<dbReference type="Pfam" id="PF01825">
    <property type="entry name" value="GPS"/>
    <property type="match status" value="1"/>
</dbReference>
<dbReference type="InterPro" id="IPR000203">
    <property type="entry name" value="GPS"/>
</dbReference>
<name>A0A8C3QEE1_9PASS</name>
<evidence type="ECO:0000313" key="8">
    <source>
        <dbReference type="Ensembl" id="ENSCRFP00000000067.1"/>
    </source>
</evidence>
<reference evidence="8" key="2">
    <citation type="submission" date="2025-09" db="UniProtKB">
        <authorList>
            <consortium name="Ensembl"/>
        </authorList>
    </citation>
    <scope>IDENTIFICATION</scope>
</reference>
<keyword evidence="4" id="KW-0472">Membrane</keyword>
<keyword evidence="2" id="KW-0812">Transmembrane</keyword>
<dbReference type="PANTHER" id="PTHR12011:SF285">
    <property type="entry name" value="ADHESION G PROTEIN-COUPLED RECEPTOR G3"/>
    <property type="match status" value="1"/>
</dbReference>
<dbReference type="GO" id="GO:0005886">
    <property type="term" value="C:plasma membrane"/>
    <property type="evidence" value="ECO:0007669"/>
    <property type="project" value="TreeGrafter"/>
</dbReference>
<reference evidence="8" key="1">
    <citation type="submission" date="2025-08" db="UniProtKB">
        <authorList>
            <consortium name="Ensembl"/>
        </authorList>
    </citation>
    <scope>IDENTIFICATION</scope>
</reference>
<comment type="subcellular location">
    <subcellularLocation>
        <location evidence="1">Membrane</location>
    </subcellularLocation>
</comment>
<dbReference type="InterPro" id="IPR057244">
    <property type="entry name" value="GAIN_B"/>
</dbReference>
<keyword evidence="9" id="KW-1185">Reference proteome</keyword>
<evidence type="ECO:0000259" key="7">
    <source>
        <dbReference type="PROSITE" id="PS50221"/>
    </source>
</evidence>
<dbReference type="Gene3D" id="2.60.220.50">
    <property type="match status" value="1"/>
</dbReference>
<dbReference type="InterPro" id="IPR046338">
    <property type="entry name" value="GAIN_dom_sf"/>
</dbReference>
<dbReference type="AlphaFoldDB" id="A0A8C3QEE1"/>
<feature type="domain" description="GAIN-B" evidence="7">
    <location>
        <begin position="71"/>
        <end position="218"/>
    </location>
</feature>
<sequence>MMVEQQNSGNSTHDLHWPHHCLELRHSGSRACACLRERWFRLLQMGRHQLLAGLKRLFLNISRTVTRDVLITFSPTAGPSRLNTTGKGKAGKIHLPREIFRSMSSKTVPVVVTVLNIQQFDMFKEANQTAQVLDNTVVGITVGESSISGLRDPVKLTFAHKELPRSVTPQCVFWDPSKGQAGGWRSSGCATQPGDKGTVCSCDHLTFFTLLLVTIPFPAAPACALAVLPAHFCGPLGVMSSHTGTVTVVLRKAKVPKPSPAPVQEGSSTSAEPDRLEKAPALFRLWHSKA</sequence>
<keyword evidence="3" id="KW-1133">Transmembrane helix</keyword>
<dbReference type="Ensembl" id="ENSCRFT00000000071.1">
    <property type="protein sequence ID" value="ENSCRFP00000000067.1"/>
    <property type="gene ID" value="ENSCRFG00000000063.1"/>
</dbReference>
<evidence type="ECO:0000256" key="5">
    <source>
        <dbReference type="ARBA" id="ARBA00023157"/>
    </source>
</evidence>
<protein>
    <recommendedName>
        <fullName evidence="7">GAIN-B domain-containing protein</fullName>
    </recommendedName>
</protein>
<dbReference type="GO" id="GO:0007189">
    <property type="term" value="P:adenylate cyclase-activating G protein-coupled receptor signaling pathway"/>
    <property type="evidence" value="ECO:0007669"/>
    <property type="project" value="TreeGrafter"/>
</dbReference>
<dbReference type="GO" id="GO:0004930">
    <property type="term" value="F:G protein-coupled receptor activity"/>
    <property type="evidence" value="ECO:0007669"/>
    <property type="project" value="TreeGrafter"/>
</dbReference>
<evidence type="ECO:0000256" key="2">
    <source>
        <dbReference type="ARBA" id="ARBA00022692"/>
    </source>
</evidence>
<organism evidence="8 9">
    <name type="scientific">Cyanoderma ruficeps</name>
    <name type="common">rufous-capped babbler</name>
    <dbReference type="NCBI Taxonomy" id="181631"/>
    <lineage>
        <taxon>Eukaryota</taxon>
        <taxon>Metazoa</taxon>
        <taxon>Chordata</taxon>
        <taxon>Craniata</taxon>
        <taxon>Vertebrata</taxon>
        <taxon>Euteleostomi</taxon>
        <taxon>Archelosauria</taxon>
        <taxon>Archosauria</taxon>
        <taxon>Dinosauria</taxon>
        <taxon>Saurischia</taxon>
        <taxon>Theropoda</taxon>
        <taxon>Coelurosauria</taxon>
        <taxon>Aves</taxon>
        <taxon>Neognathae</taxon>
        <taxon>Neoaves</taxon>
        <taxon>Telluraves</taxon>
        <taxon>Australaves</taxon>
        <taxon>Passeriformes</taxon>
        <taxon>Sylvioidea</taxon>
        <taxon>Timaliidae</taxon>
        <taxon>Cyanoderma</taxon>
    </lineage>
</organism>
<feature type="region of interest" description="Disordered" evidence="6">
    <location>
        <begin position="255"/>
        <end position="276"/>
    </location>
</feature>
<dbReference type="SMART" id="SM00303">
    <property type="entry name" value="GPS"/>
    <property type="match status" value="1"/>
</dbReference>
<evidence type="ECO:0000256" key="4">
    <source>
        <dbReference type="ARBA" id="ARBA00023136"/>
    </source>
</evidence>